<sequence length="747" mass="85400">MPRDSDLLEWGFVMGRDLDTRFSQLLEGIAKHENITVEMLGKTFASKEIENRRTFYPQLKQVLLQQELDIAEFKKIITNCWASGSRFDLIQFGRFTKEEDAAEVLIQTLIKDFPRNDAEAAARIDAYITDAVRLGYQDKKGSPNGSAAAALCSVLLTALFPERFVDYRQSRWRDFARKVGYDIPFPATGSYGLGIVWAGQFAADLAGTRTFKRIWNGENPLWAVAGIAWVLPGLKLGEINPMSGVSDDNEITTLLKHKKQVILYGPPGTGKTYRANNYISHLNTHDYEVHEDSLLDQRIFSLTIYEPRDGHIPDLLPGAHFTYDWKGRRNWQTYYDELQEGDVALAYNAGKMRRFTTVVRCIRKEADSVEFEIVEQFNGPSFEDMKNDPGLKESILVRIQMACSLKRLSQVELQRIIALSEGLTYESLGIELKKIRETIPNKEFVTFHPSFCYEDFVEGLRPLTTDDGTLTYRVEDGIFKTLSRRAFNVLAERAGIEGRWNESESIPYLDDTEKGELLRAVPEVPFYLIIDEINRGDISRIFGELITLLEADKRYCGENEITITLPYSKEKFAIPPNLYIIGTMNTADKSISLVDAALRRRFGFIEMMPDYNVLRNLPDDTNDEVEDIADIAVEALETINERITSNYDRDHQIGHSYLMKVRNAGTRGDALEMLRFAWYHEIIPLLQEYYYDAPAQFNEVVGSKFVKLLPDERGFEIREKLYGDEFLMAIEALANGNREQGQAEPDE</sequence>
<dbReference type="EMBL" id="LT158599">
    <property type="protein sequence ID" value="CVK32173.1"/>
    <property type="molecule type" value="Genomic_DNA"/>
</dbReference>
<protein>
    <recommendedName>
        <fullName evidence="1">AAA+ ATPase domain-containing protein</fullName>
    </recommendedName>
</protein>
<accession>A0A0X3BJJ8</accession>
<dbReference type="SUPFAM" id="SSF52540">
    <property type="entry name" value="P-loop containing nucleoside triphosphate hydrolases"/>
    <property type="match status" value="1"/>
</dbReference>
<dbReference type="SUPFAM" id="SSF88697">
    <property type="entry name" value="PUA domain-like"/>
    <property type="match status" value="1"/>
</dbReference>
<dbReference type="InterPro" id="IPR003593">
    <property type="entry name" value="AAA+_ATPase"/>
</dbReference>
<dbReference type="InterPro" id="IPR011704">
    <property type="entry name" value="ATPase_dyneun-rel_AAA"/>
</dbReference>
<dbReference type="GO" id="GO:0005524">
    <property type="term" value="F:ATP binding"/>
    <property type="evidence" value="ECO:0007669"/>
    <property type="project" value="InterPro"/>
</dbReference>
<feature type="domain" description="AAA+ ATPase" evidence="1">
    <location>
        <begin position="257"/>
        <end position="612"/>
    </location>
</feature>
<dbReference type="PANTHER" id="PTHR37291">
    <property type="entry name" value="5-METHYLCYTOSINE-SPECIFIC RESTRICTION ENZYME B"/>
    <property type="match status" value="1"/>
</dbReference>
<dbReference type="Proteomes" id="UP000069850">
    <property type="component" value="Chromosome 1"/>
</dbReference>
<evidence type="ECO:0000313" key="2">
    <source>
        <dbReference type="EMBL" id="CVK32173.1"/>
    </source>
</evidence>
<dbReference type="SMART" id="SM00382">
    <property type="entry name" value="AAA"/>
    <property type="match status" value="1"/>
</dbReference>
<evidence type="ECO:0000259" key="1">
    <source>
        <dbReference type="SMART" id="SM00382"/>
    </source>
</evidence>
<dbReference type="Gene3D" id="3.40.50.300">
    <property type="entry name" value="P-loop containing nucleotide triphosphate hydrolases"/>
    <property type="match status" value="2"/>
</dbReference>
<dbReference type="Pfam" id="PF07728">
    <property type="entry name" value="AAA_5"/>
    <property type="match status" value="1"/>
</dbReference>
<proteinExistence type="predicted"/>
<organism evidence="2 3">
    <name type="scientific">Methanoculleus bourgensis</name>
    <dbReference type="NCBI Taxonomy" id="83986"/>
    <lineage>
        <taxon>Archaea</taxon>
        <taxon>Methanobacteriati</taxon>
        <taxon>Methanobacteriota</taxon>
        <taxon>Stenosarchaea group</taxon>
        <taxon>Methanomicrobia</taxon>
        <taxon>Methanomicrobiales</taxon>
        <taxon>Methanomicrobiaceae</taxon>
        <taxon>Methanoculleus</taxon>
    </lineage>
</organism>
<dbReference type="GO" id="GO:0016887">
    <property type="term" value="F:ATP hydrolysis activity"/>
    <property type="evidence" value="ECO:0007669"/>
    <property type="project" value="InterPro"/>
</dbReference>
<dbReference type="InterPro" id="IPR015947">
    <property type="entry name" value="PUA-like_sf"/>
</dbReference>
<dbReference type="InterPro" id="IPR027417">
    <property type="entry name" value="P-loop_NTPase"/>
</dbReference>
<dbReference type="PANTHER" id="PTHR37291:SF1">
    <property type="entry name" value="TYPE IV METHYL-DIRECTED RESTRICTION ENZYME ECOKMCRB SUBUNIT"/>
    <property type="match status" value="1"/>
</dbReference>
<dbReference type="InterPro" id="IPR052934">
    <property type="entry name" value="Methyl-DNA_Rec/Restrict_Enz"/>
</dbReference>
<dbReference type="REBASE" id="145526">
    <property type="entry name" value="MspMAB1McrBCP"/>
</dbReference>
<dbReference type="AlphaFoldDB" id="A0A0X3BJJ8"/>
<reference evidence="2 3" key="1">
    <citation type="submission" date="2016-01" db="EMBL/GenBank/DDBJ databases">
        <authorList>
            <person name="Manzoor S."/>
        </authorList>
    </citation>
    <scope>NUCLEOTIDE SEQUENCE [LARGE SCALE GENOMIC DNA]</scope>
    <source>
        <strain evidence="2">Methanoculleus sp MAB1</strain>
    </source>
</reference>
<dbReference type="KEGG" id="mema:MMAB1_0959"/>
<evidence type="ECO:0000313" key="3">
    <source>
        <dbReference type="Proteomes" id="UP000069850"/>
    </source>
</evidence>
<gene>
    <name evidence="2" type="ORF">MMAB1_0959</name>
</gene>
<name>A0A0X3BJJ8_9EURY</name>